<name>A0ABP9RX82_9GAMM</name>
<keyword evidence="1" id="KW-0812">Transmembrane</keyword>
<evidence type="ECO:0000313" key="2">
    <source>
        <dbReference type="EMBL" id="GAA5188214.1"/>
    </source>
</evidence>
<dbReference type="RefSeq" id="WP_345315713.1">
    <property type="nucleotide sequence ID" value="NZ_BAABLF010000005.1"/>
</dbReference>
<dbReference type="Proteomes" id="UP001501600">
    <property type="component" value="Unassembled WGS sequence"/>
</dbReference>
<keyword evidence="1" id="KW-1133">Transmembrane helix</keyword>
<proteinExistence type="predicted"/>
<sequence>MIFAVFAFCGIVSLLACCTFTLITLHRQWELLEIFLGIIVTAATVGGSSLAWLWHHLLA</sequence>
<evidence type="ECO:0000256" key="1">
    <source>
        <dbReference type="SAM" id="Phobius"/>
    </source>
</evidence>
<keyword evidence="3" id="KW-1185">Reference proteome</keyword>
<feature type="transmembrane region" description="Helical" evidence="1">
    <location>
        <begin position="34"/>
        <end position="54"/>
    </location>
</feature>
<dbReference type="EMBL" id="BAABLF010000005">
    <property type="protein sequence ID" value="GAA5188214.1"/>
    <property type="molecule type" value="Genomic_DNA"/>
</dbReference>
<gene>
    <name evidence="2" type="ORF">GCM10025772_07620</name>
</gene>
<comment type="caution">
    <text evidence="2">The sequence shown here is derived from an EMBL/GenBank/DDBJ whole genome shotgun (WGS) entry which is preliminary data.</text>
</comment>
<reference evidence="3" key="1">
    <citation type="journal article" date="2019" name="Int. J. Syst. Evol. Microbiol.">
        <title>The Global Catalogue of Microorganisms (GCM) 10K type strain sequencing project: providing services to taxonomists for standard genome sequencing and annotation.</title>
        <authorList>
            <consortium name="The Broad Institute Genomics Platform"/>
            <consortium name="The Broad Institute Genome Sequencing Center for Infectious Disease"/>
            <person name="Wu L."/>
            <person name="Ma J."/>
        </authorList>
    </citation>
    <scope>NUCLEOTIDE SEQUENCE [LARGE SCALE GENOMIC DNA]</scope>
    <source>
        <strain evidence="3">JCM 18720</strain>
    </source>
</reference>
<keyword evidence="1" id="KW-0472">Membrane</keyword>
<evidence type="ECO:0000313" key="3">
    <source>
        <dbReference type="Proteomes" id="UP001501600"/>
    </source>
</evidence>
<protein>
    <submittedName>
        <fullName evidence="2">Uncharacterized protein</fullName>
    </submittedName>
</protein>
<organism evidence="2 3">
    <name type="scientific">Ferrimonas gelatinilytica</name>
    <dbReference type="NCBI Taxonomy" id="1255257"/>
    <lineage>
        <taxon>Bacteria</taxon>
        <taxon>Pseudomonadati</taxon>
        <taxon>Pseudomonadota</taxon>
        <taxon>Gammaproteobacteria</taxon>
        <taxon>Alteromonadales</taxon>
        <taxon>Ferrimonadaceae</taxon>
        <taxon>Ferrimonas</taxon>
    </lineage>
</organism>
<accession>A0ABP9RX82</accession>